<dbReference type="InterPro" id="IPR017552">
    <property type="entry name" value="PHI/rmpB"/>
</dbReference>
<dbReference type="Gene3D" id="3.40.50.10490">
    <property type="entry name" value="Glucose-6-phosphate isomerase like protein, domain 1"/>
    <property type="match status" value="1"/>
</dbReference>
<dbReference type="NCBIfam" id="TIGR03127">
    <property type="entry name" value="RuMP_HxlB"/>
    <property type="match status" value="1"/>
</dbReference>
<proteinExistence type="inferred from homology"/>
<dbReference type="InterPro" id="IPR001347">
    <property type="entry name" value="SIS_dom"/>
</dbReference>
<sequence length="200" mass="21567">MGTPVVEKIGKLIEVVKENLSTVDDESANMFIKALFRTMGEGKIFVVGAGRSGLVAKAFAMRLLHVGFQVYVVGETVTPSMRSGDLLIAVSGSGETKFPVTAAQVAKSVGAHVIAITSYPDSTLGKIADFVVRIGGRVLPEDESRDYFTRQILGIHEPLTPLGTLFELSAMIYLDALISEIVELMGKSEEDLARRHANIE</sequence>
<dbReference type="GO" id="GO:1901135">
    <property type="term" value="P:carbohydrate derivative metabolic process"/>
    <property type="evidence" value="ECO:0007669"/>
    <property type="project" value="InterPro"/>
</dbReference>
<dbReference type="EMBL" id="RCOR01000022">
    <property type="protein sequence ID" value="RSN69087.1"/>
    <property type="molecule type" value="Genomic_DNA"/>
</dbReference>
<evidence type="ECO:0000259" key="2">
    <source>
        <dbReference type="PROSITE" id="PS51464"/>
    </source>
</evidence>
<dbReference type="Pfam" id="PF01380">
    <property type="entry name" value="SIS"/>
    <property type="match status" value="1"/>
</dbReference>
<dbReference type="InterPro" id="IPR046348">
    <property type="entry name" value="SIS_dom_sf"/>
</dbReference>
<dbReference type="PANTHER" id="PTHR43443">
    <property type="entry name" value="3-HEXULOSE-6-PHOSPHATE ISOMERASE"/>
    <property type="match status" value="1"/>
</dbReference>
<evidence type="ECO:0000313" key="4">
    <source>
        <dbReference type="Proteomes" id="UP000278149"/>
    </source>
</evidence>
<organism evidence="3 4">
    <name type="scientific">Candidatus Korarchaeum cryptofilum</name>
    <dbReference type="NCBI Taxonomy" id="498846"/>
    <lineage>
        <taxon>Archaea</taxon>
        <taxon>Thermoproteota</taxon>
        <taxon>Candidatus Korarchaeia</taxon>
        <taxon>Candidatus Korarchaeales</taxon>
        <taxon>Candidatus Korarchaeaceae</taxon>
        <taxon>Candidatus Korarchaeum</taxon>
    </lineage>
</organism>
<gene>
    <name evidence="3" type="primary">hxlB</name>
    <name evidence="3" type="ORF">D9Q81_04675</name>
</gene>
<dbReference type="GO" id="GO:0016853">
    <property type="term" value="F:isomerase activity"/>
    <property type="evidence" value="ECO:0007669"/>
    <property type="project" value="UniProtKB-KW"/>
</dbReference>
<feature type="domain" description="SIS" evidence="2">
    <location>
        <begin position="31"/>
        <end position="187"/>
    </location>
</feature>
<dbReference type="GO" id="GO:0097367">
    <property type="term" value="F:carbohydrate derivative binding"/>
    <property type="evidence" value="ECO:0007669"/>
    <property type="project" value="InterPro"/>
</dbReference>
<comment type="similarity">
    <text evidence="1">Belongs to the SIS family. PHI subfamily.</text>
</comment>
<dbReference type="Proteomes" id="UP000278149">
    <property type="component" value="Unassembled WGS sequence"/>
</dbReference>
<dbReference type="SUPFAM" id="SSF53697">
    <property type="entry name" value="SIS domain"/>
    <property type="match status" value="1"/>
</dbReference>
<dbReference type="CDD" id="cd05005">
    <property type="entry name" value="SIS_PHI"/>
    <property type="match status" value="1"/>
</dbReference>
<name>A0A3R9QYW5_9CREN</name>
<reference evidence="3 4" key="1">
    <citation type="submission" date="2018-10" db="EMBL/GenBank/DDBJ databases">
        <title>Co-occurring genomic capacity for anaerobic methane metabolism and dissimilatory sulfite reduction discovered in the Korarchaeota.</title>
        <authorList>
            <person name="Mckay L.J."/>
            <person name="Dlakic M."/>
            <person name="Fields M.W."/>
            <person name="Delmont T.O."/>
            <person name="Eren A.M."/>
            <person name="Jay Z.J."/>
            <person name="Klingelsmith K.B."/>
            <person name="Rusch D.B."/>
            <person name="Inskeep W.P."/>
        </authorList>
    </citation>
    <scope>NUCLEOTIDE SEQUENCE [LARGE SCALE GENOMIC DNA]</scope>
    <source>
        <strain evidence="3 4">WS</strain>
    </source>
</reference>
<evidence type="ECO:0000313" key="3">
    <source>
        <dbReference type="EMBL" id="RSN69087.1"/>
    </source>
</evidence>
<dbReference type="AlphaFoldDB" id="A0A3R9QYW5"/>
<keyword evidence="3" id="KW-0413">Isomerase</keyword>
<dbReference type="PANTHER" id="PTHR43443:SF1">
    <property type="entry name" value="3-HEXULOSE-6-PHOSPHATE ISOMERASE"/>
    <property type="match status" value="1"/>
</dbReference>
<dbReference type="GeneID" id="6094884"/>
<dbReference type="RefSeq" id="WP_052568557.1">
    <property type="nucleotide sequence ID" value="NZ_RCOR01000022.1"/>
</dbReference>
<evidence type="ECO:0000256" key="1">
    <source>
        <dbReference type="ARBA" id="ARBA00009235"/>
    </source>
</evidence>
<dbReference type="PROSITE" id="PS51464">
    <property type="entry name" value="SIS"/>
    <property type="match status" value="1"/>
</dbReference>
<accession>A0A3R9QYW5</accession>
<comment type="caution">
    <text evidence="3">The sequence shown here is derived from an EMBL/GenBank/DDBJ whole genome shotgun (WGS) entry which is preliminary data.</text>
</comment>
<dbReference type="OMA" id="YKTIQPM"/>
<protein>
    <submittedName>
        <fullName evidence="3">6-phospho-3-hexuloisomerase</fullName>
    </submittedName>
</protein>